<name>A0A679H7E6_BACT4</name>
<evidence type="ECO:0000313" key="4">
    <source>
        <dbReference type="EMBL" id="BCA50314.1"/>
    </source>
</evidence>
<dbReference type="AlphaFoldDB" id="A0A679H7E6"/>
<evidence type="ECO:0000313" key="5">
    <source>
        <dbReference type="EMBL" id="UYU90415.1"/>
    </source>
</evidence>
<evidence type="ECO:0000256" key="3">
    <source>
        <dbReference type="ARBA" id="ARBA00022679"/>
    </source>
</evidence>
<dbReference type="GO" id="GO:0016757">
    <property type="term" value="F:glycosyltransferase activity"/>
    <property type="evidence" value="ECO:0007669"/>
    <property type="project" value="UniProtKB-KW"/>
</dbReference>
<dbReference type="RefSeq" id="WP_022471262.1">
    <property type="nucleotide sequence ID" value="NZ_AP022660.1"/>
</dbReference>
<proteinExistence type="inferred from homology"/>
<comment type="similarity">
    <text evidence="1">Belongs to the glycosyltransferase 2 family.</text>
</comment>
<evidence type="ECO:0000256" key="1">
    <source>
        <dbReference type="ARBA" id="ARBA00006739"/>
    </source>
</evidence>
<keyword evidence="3" id="KW-0808">Transferase</keyword>
<dbReference type="SUPFAM" id="SSF53448">
    <property type="entry name" value="Nucleotide-diphospho-sugar transferases"/>
    <property type="match status" value="1"/>
</dbReference>
<dbReference type="Proteomes" id="UP000500882">
    <property type="component" value="Chromosome"/>
</dbReference>
<organism evidence="4 6">
    <name type="scientific">Bacteroides thetaiotaomicron</name>
    <dbReference type="NCBI Taxonomy" id="818"/>
    <lineage>
        <taxon>Bacteria</taxon>
        <taxon>Pseudomonadati</taxon>
        <taxon>Bacteroidota</taxon>
        <taxon>Bacteroidia</taxon>
        <taxon>Bacteroidales</taxon>
        <taxon>Bacteroidaceae</taxon>
        <taxon>Bacteroides</taxon>
    </lineage>
</organism>
<protein>
    <submittedName>
        <fullName evidence="5">Glycosyltransferase family 2 protein</fullName>
    </submittedName>
</protein>
<evidence type="ECO:0000313" key="6">
    <source>
        <dbReference type="Proteomes" id="UP000500882"/>
    </source>
</evidence>
<keyword evidence="2" id="KW-0328">Glycosyltransferase</keyword>
<dbReference type="InterPro" id="IPR029044">
    <property type="entry name" value="Nucleotide-diphossugar_trans"/>
</dbReference>
<evidence type="ECO:0000256" key="2">
    <source>
        <dbReference type="ARBA" id="ARBA00022676"/>
    </source>
</evidence>
<reference evidence="4 6" key="1">
    <citation type="submission" date="2020-02" db="EMBL/GenBank/DDBJ databases">
        <title>Whole-genome sequencing and comparative analysis of the genomes of Bacteroides thetaiotaomicron and Escherichia coli isolated from a healthy resident in Vietnam.</title>
        <authorList>
            <person name="Mohsin M."/>
            <person name="Tanaka K."/>
            <person name="Kawahara R."/>
            <person name="Kondo S."/>
            <person name="Noguchi H."/>
            <person name="Motooka D."/>
            <person name="Nakamura S."/>
            <person name="Khong D.T."/>
            <person name="Nguyen T.N."/>
            <person name="Tran H.T."/>
            <person name="Yamamoto Y."/>
        </authorList>
    </citation>
    <scope>NUCLEOTIDE SEQUENCE [LARGE SCALE GENOMIC DNA]</scope>
    <source>
        <strain evidence="4 6">F9-2</strain>
    </source>
</reference>
<dbReference type="EMBL" id="AP022660">
    <property type="protein sequence ID" value="BCA50314.1"/>
    <property type="molecule type" value="Genomic_DNA"/>
</dbReference>
<gene>
    <name evidence="4" type="ORF">BatF92_22560</name>
    <name evidence="5" type="ORF">KQP74_21180</name>
</gene>
<dbReference type="PANTHER" id="PTHR43179:SF12">
    <property type="entry name" value="GALACTOFURANOSYLTRANSFERASE GLFT2"/>
    <property type="match status" value="1"/>
</dbReference>
<dbReference type="PANTHER" id="PTHR43179">
    <property type="entry name" value="RHAMNOSYLTRANSFERASE WBBL"/>
    <property type="match status" value="1"/>
</dbReference>
<accession>A0A679H7E6</accession>
<sequence length="299" mass="34699">MKIATITIFCNEEFRLNNWKELYNEYKDDVALHVIVNNGCSDDTKILQDNFPNSLVIESKTNNMMASYNLALTEILRDPEINAIMQICNDIRLEKGGLRKLYDFLYSKENYAMVSPVLLMKNSEIIDSYGADINKWTLAYTHKYSGMKLSSVDEDVIVCKGLPAGVFLAKRNCYVKYGFQDEGICMYADEVDMSINAHKFGYTFATTKTIKSWHQHIYSPNKVTRSVSAYYFMGRNHIYIAQKRCNILVYCFTTLDRLRHYCISMMVSLFHKDGRIRRENASYFLQGISDAVMNREPKF</sequence>
<reference evidence="5" key="2">
    <citation type="submission" date="2021-06" db="EMBL/GenBank/DDBJ databases">
        <title>Interrogation of the integrated mobile genetic elements in gut-associated Bacteroides with a consensus prediction approach.</title>
        <authorList>
            <person name="Campbell D.E."/>
            <person name="Leigh J.R."/>
            <person name="Kim T."/>
            <person name="England W."/>
            <person name="Whitaker R.J."/>
            <person name="Degnan P.H."/>
        </authorList>
    </citation>
    <scope>NUCLEOTIDE SEQUENCE</scope>
    <source>
        <strain evidence="5">VPI-3443</strain>
    </source>
</reference>
<dbReference type="Proteomes" id="UP001162960">
    <property type="component" value="Chromosome"/>
</dbReference>
<dbReference type="EMBL" id="CP083685">
    <property type="protein sequence ID" value="UYU90415.1"/>
    <property type="molecule type" value="Genomic_DNA"/>
</dbReference>
<dbReference type="Gene3D" id="3.90.550.10">
    <property type="entry name" value="Spore Coat Polysaccharide Biosynthesis Protein SpsA, Chain A"/>
    <property type="match status" value="1"/>
</dbReference>